<accession>A0ABX6K753</accession>
<reference evidence="6 7" key="1">
    <citation type="submission" date="2020-03" db="EMBL/GenBank/DDBJ databases">
        <title>Genome mining reveals the biosynthetic pathways of PHA and ectoines of the halophilic strain Salinivibrio costicola M318 isolated from fermented shrimp paste.</title>
        <authorList>
            <person name="Doan T.V."/>
            <person name="Tran L.T."/>
            <person name="Trieu T.A."/>
            <person name="Nguyen Q.V."/>
            <person name="Quach T.N."/>
            <person name="Phi T.Q."/>
            <person name="Kumar S."/>
        </authorList>
    </citation>
    <scope>NUCLEOTIDE SEQUENCE [LARGE SCALE GENOMIC DNA]</scope>
    <source>
        <strain evidence="6 7">M318</strain>
    </source>
</reference>
<dbReference type="EMBL" id="CP050266">
    <property type="protein sequence ID" value="QIR07346.1"/>
    <property type="molecule type" value="Genomic_DNA"/>
</dbReference>
<gene>
    <name evidence="6" type="primary">cmr5</name>
    <name evidence="6" type="ORF">HBA18_07320</name>
</gene>
<dbReference type="CDD" id="cd09749">
    <property type="entry name" value="Cmr5_III-B"/>
    <property type="match status" value="1"/>
</dbReference>
<dbReference type="Pfam" id="PF09701">
    <property type="entry name" value="Cas_Cmr5"/>
    <property type="match status" value="1"/>
</dbReference>
<evidence type="ECO:0000256" key="3">
    <source>
        <dbReference type="ARBA" id="ARBA00022490"/>
    </source>
</evidence>
<protein>
    <recommendedName>
        <fullName evidence="5">CRISPR type III-B/RAMP module-associated protein Cmr5</fullName>
    </recommendedName>
</protein>
<proteinExistence type="inferred from homology"/>
<evidence type="ECO:0000256" key="2">
    <source>
        <dbReference type="ARBA" id="ARBA00006161"/>
    </source>
</evidence>
<dbReference type="NCBIfam" id="TIGR01881">
    <property type="entry name" value="cas_Cmr5"/>
    <property type="match status" value="1"/>
</dbReference>
<keyword evidence="7" id="KW-1185">Reference proteome</keyword>
<evidence type="ECO:0000256" key="5">
    <source>
        <dbReference type="ARBA" id="ARBA00030001"/>
    </source>
</evidence>
<dbReference type="Gene3D" id="1.10.520.30">
    <property type="entry name" value="AF1862-like domain"/>
    <property type="match status" value="1"/>
</dbReference>
<evidence type="ECO:0000256" key="4">
    <source>
        <dbReference type="ARBA" id="ARBA00023118"/>
    </source>
</evidence>
<dbReference type="Proteomes" id="UP000501408">
    <property type="component" value="Chromosome 1"/>
</dbReference>
<evidence type="ECO:0000313" key="6">
    <source>
        <dbReference type="EMBL" id="QIR07346.1"/>
    </source>
</evidence>
<evidence type="ECO:0000256" key="1">
    <source>
        <dbReference type="ARBA" id="ARBA00004496"/>
    </source>
</evidence>
<sequence length="139" mass="15689">MESRSQKIAIEAFARIKDKEHQSYTEEAKKKYATLVHKLPAMLLQNGLTQTTGFLLAKNEAHHSDLLTDLRLVIEALATHQYQDNVAFHEAVIHLELPQTLAMTRNVLAIAGWLRRYVQGVWNIGADGEGLNQTALEEK</sequence>
<organism evidence="6 7">
    <name type="scientific">Salinivibrio costicola</name>
    <name type="common">Vibrio costicola</name>
    <dbReference type="NCBI Taxonomy" id="51367"/>
    <lineage>
        <taxon>Bacteria</taxon>
        <taxon>Pseudomonadati</taxon>
        <taxon>Pseudomonadota</taxon>
        <taxon>Gammaproteobacteria</taxon>
        <taxon>Vibrionales</taxon>
        <taxon>Vibrionaceae</taxon>
        <taxon>Salinivibrio</taxon>
    </lineage>
</organism>
<dbReference type="InterPro" id="IPR010160">
    <property type="entry name" value="CRISPR-assoc_prot_Cmr5"/>
</dbReference>
<name>A0ABX6K753_SALCS</name>
<keyword evidence="4" id="KW-0051">Antiviral defense</keyword>
<dbReference type="InterPro" id="IPR023101">
    <property type="entry name" value="AF1862-like_dom_sf"/>
</dbReference>
<comment type="subcellular location">
    <subcellularLocation>
        <location evidence="1">Cytoplasm</location>
    </subcellularLocation>
</comment>
<dbReference type="SUPFAM" id="SSF158568">
    <property type="entry name" value="AF1862-like"/>
    <property type="match status" value="1"/>
</dbReference>
<comment type="similarity">
    <text evidence="2">Belongs to the CRISPR system Cmr5 family.</text>
</comment>
<keyword evidence="3" id="KW-0963">Cytoplasm</keyword>
<evidence type="ECO:0000313" key="7">
    <source>
        <dbReference type="Proteomes" id="UP000501408"/>
    </source>
</evidence>